<dbReference type="EMBL" id="JAVIJP010000053">
    <property type="protein sequence ID" value="KAL3625009.1"/>
    <property type="molecule type" value="Genomic_DNA"/>
</dbReference>
<sequence length="92" mass="10309">MNIYAGLLQHIYLFAAAIALFLSLIFFSTVMPNLSSIILYFWPLFLSTTLVLVAIIVFGQLSPISLDLSGYTEGEAMFDYVAGRPDFLEDNY</sequence>
<keyword evidence="1" id="KW-0812">Transmembrane</keyword>
<accession>A0ABD3C6E6</accession>
<gene>
    <name evidence="2" type="ORF">CASFOL_031677</name>
</gene>
<dbReference type="PANTHER" id="PTHR34125:SF7">
    <property type="entry name" value="TRANSMEMBRANE PROTEIN"/>
    <property type="match status" value="1"/>
</dbReference>
<protein>
    <recommendedName>
        <fullName evidence="4">Transmembrane protein</fullName>
    </recommendedName>
</protein>
<keyword evidence="3" id="KW-1185">Reference proteome</keyword>
<evidence type="ECO:0000313" key="3">
    <source>
        <dbReference type="Proteomes" id="UP001632038"/>
    </source>
</evidence>
<evidence type="ECO:0000256" key="1">
    <source>
        <dbReference type="SAM" id="Phobius"/>
    </source>
</evidence>
<keyword evidence="1" id="KW-1133">Transmembrane helix</keyword>
<feature type="transmembrane region" description="Helical" evidence="1">
    <location>
        <begin position="12"/>
        <end position="31"/>
    </location>
</feature>
<name>A0ABD3C6E6_9LAMI</name>
<dbReference type="AlphaFoldDB" id="A0ABD3C6E6"/>
<comment type="caution">
    <text evidence="2">The sequence shown here is derived from an EMBL/GenBank/DDBJ whole genome shotgun (WGS) entry which is preliminary data.</text>
</comment>
<feature type="transmembrane region" description="Helical" evidence="1">
    <location>
        <begin position="37"/>
        <end position="58"/>
    </location>
</feature>
<dbReference type="Proteomes" id="UP001632038">
    <property type="component" value="Unassembled WGS sequence"/>
</dbReference>
<evidence type="ECO:0008006" key="4">
    <source>
        <dbReference type="Google" id="ProtNLM"/>
    </source>
</evidence>
<evidence type="ECO:0000313" key="2">
    <source>
        <dbReference type="EMBL" id="KAL3625009.1"/>
    </source>
</evidence>
<dbReference type="PANTHER" id="PTHR34125">
    <property type="entry name" value="OS01G0762900 PROTEIN"/>
    <property type="match status" value="1"/>
</dbReference>
<proteinExistence type="predicted"/>
<reference evidence="3" key="1">
    <citation type="journal article" date="2024" name="IScience">
        <title>Strigolactones Initiate the Formation of Haustorium-like Structures in Castilleja.</title>
        <authorList>
            <person name="Buerger M."/>
            <person name="Peterson D."/>
            <person name="Chory J."/>
        </authorList>
    </citation>
    <scope>NUCLEOTIDE SEQUENCE [LARGE SCALE GENOMIC DNA]</scope>
</reference>
<keyword evidence="1" id="KW-0472">Membrane</keyword>
<organism evidence="2 3">
    <name type="scientific">Castilleja foliolosa</name>
    <dbReference type="NCBI Taxonomy" id="1961234"/>
    <lineage>
        <taxon>Eukaryota</taxon>
        <taxon>Viridiplantae</taxon>
        <taxon>Streptophyta</taxon>
        <taxon>Embryophyta</taxon>
        <taxon>Tracheophyta</taxon>
        <taxon>Spermatophyta</taxon>
        <taxon>Magnoliopsida</taxon>
        <taxon>eudicotyledons</taxon>
        <taxon>Gunneridae</taxon>
        <taxon>Pentapetalae</taxon>
        <taxon>asterids</taxon>
        <taxon>lamiids</taxon>
        <taxon>Lamiales</taxon>
        <taxon>Orobanchaceae</taxon>
        <taxon>Pedicularideae</taxon>
        <taxon>Castillejinae</taxon>
        <taxon>Castilleja</taxon>
    </lineage>
</organism>